<proteinExistence type="inferred from homology"/>
<dbReference type="AlphaFoldDB" id="A0A9X3NER6"/>
<dbReference type="Gene3D" id="3.30.160.20">
    <property type="match status" value="1"/>
</dbReference>
<evidence type="ECO:0000256" key="2">
    <source>
        <dbReference type="SAM" id="MobiDB-lite"/>
    </source>
</evidence>
<reference evidence="4" key="1">
    <citation type="submission" date="2022-10" db="EMBL/GenBank/DDBJ databases">
        <title>The WGS of Solirubrobacter phytolaccae KCTC 29190.</title>
        <authorList>
            <person name="Jiang Z."/>
        </authorList>
    </citation>
    <scope>NUCLEOTIDE SEQUENCE</scope>
    <source>
        <strain evidence="4">KCTC 29190</strain>
    </source>
</reference>
<evidence type="ECO:0000259" key="3">
    <source>
        <dbReference type="Pfam" id="PF00472"/>
    </source>
</evidence>
<dbReference type="GO" id="GO:0043022">
    <property type="term" value="F:ribosome binding"/>
    <property type="evidence" value="ECO:0007669"/>
    <property type="project" value="TreeGrafter"/>
</dbReference>
<feature type="compositionally biased region" description="Basic residues" evidence="2">
    <location>
        <begin position="122"/>
        <end position="137"/>
    </location>
</feature>
<evidence type="ECO:0000313" key="5">
    <source>
        <dbReference type="Proteomes" id="UP001147653"/>
    </source>
</evidence>
<dbReference type="PANTHER" id="PTHR47814">
    <property type="entry name" value="PEPTIDYL-TRNA HYDROLASE ARFB"/>
    <property type="match status" value="1"/>
</dbReference>
<keyword evidence="4" id="KW-0378">Hydrolase</keyword>
<dbReference type="SUPFAM" id="SSF75620">
    <property type="entry name" value="Release factor"/>
    <property type="match status" value="1"/>
</dbReference>
<accession>A0A9X3NER6</accession>
<dbReference type="Pfam" id="PF00472">
    <property type="entry name" value="RF-1"/>
    <property type="match status" value="1"/>
</dbReference>
<feature type="region of interest" description="Disordered" evidence="2">
    <location>
        <begin position="95"/>
        <end position="137"/>
    </location>
</feature>
<evidence type="ECO:0000313" key="4">
    <source>
        <dbReference type="EMBL" id="MDA0183607.1"/>
    </source>
</evidence>
<dbReference type="GO" id="GO:0004045">
    <property type="term" value="F:peptidyl-tRNA hydrolase activity"/>
    <property type="evidence" value="ECO:0007669"/>
    <property type="project" value="UniProtKB-EC"/>
</dbReference>
<dbReference type="GO" id="GO:0003747">
    <property type="term" value="F:translation release factor activity"/>
    <property type="evidence" value="ECO:0007669"/>
    <property type="project" value="InterPro"/>
</dbReference>
<dbReference type="NCBIfam" id="NF006718">
    <property type="entry name" value="PRK09256.1"/>
    <property type="match status" value="1"/>
</dbReference>
<dbReference type="EMBL" id="JAPDDP010000056">
    <property type="protein sequence ID" value="MDA0183607.1"/>
    <property type="molecule type" value="Genomic_DNA"/>
</dbReference>
<feature type="domain" description="Prokaryotic-type class I peptide chain release factors" evidence="3">
    <location>
        <begin position="12"/>
        <end position="129"/>
    </location>
</feature>
<keyword evidence="5" id="KW-1185">Reference proteome</keyword>
<protein>
    <submittedName>
        <fullName evidence="4">Alternative ribosome rescue aminoacyl-tRNA hydrolase ArfB</fullName>
        <ecNumber evidence="4">3.1.1.29</ecNumber>
    </submittedName>
</protein>
<dbReference type="Proteomes" id="UP001147653">
    <property type="component" value="Unassembled WGS sequence"/>
</dbReference>
<dbReference type="GO" id="GO:0072344">
    <property type="term" value="P:rescue of stalled ribosome"/>
    <property type="evidence" value="ECO:0007669"/>
    <property type="project" value="TreeGrafter"/>
</dbReference>
<comment type="caution">
    <text evidence="4">The sequence shown here is derived from an EMBL/GenBank/DDBJ whole genome shotgun (WGS) entry which is preliminary data.</text>
</comment>
<name>A0A9X3NER6_9ACTN</name>
<dbReference type="InterPro" id="IPR000352">
    <property type="entry name" value="Pep_chain_release_fac_I"/>
</dbReference>
<sequence length="137" mass="15356">MTDSLRIRDGLSLPISEIEIRASRSSGPGGQHANVTASRIEAVFDVQGSNTLDQVQKDRISAKLGPRVTAVAQDARSQARNRDLALERLARRLEQALHMQRPRTKTKPSAGAKRRRLEDKKRRAQTKQGRRRHSGED</sequence>
<dbReference type="RefSeq" id="WP_270027995.1">
    <property type="nucleotide sequence ID" value="NZ_JAPDDP010000056.1"/>
</dbReference>
<dbReference type="EC" id="3.1.1.29" evidence="4"/>
<dbReference type="InterPro" id="IPR045853">
    <property type="entry name" value="Pep_chain_release_fac_I_sf"/>
</dbReference>
<gene>
    <name evidence="4" type="primary">arfB</name>
    <name evidence="4" type="ORF">OJ997_25080</name>
</gene>
<evidence type="ECO:0000256" key="1">
    <source>
        <dbReference type="ARBA" id="ARBA00010835"/>
    </source>
</evidence>
<organism evidence="4 5">
    <name type="scientific">Solirubrobacter phytolaccae</name>
    <dbReference type="NCBI Taxonomy" id="1404360"/>
    <lineage>
        <taxon>Bacteria</taxon>
        <taxon>Bacillati</taxon>
        <taxon>Actinomycetota</taxon>
        <taxon>Thermoleophilia</taxon>
        <taxon>Solirubrobacterales</taxon>
        <taxon>Solirubrobacteraceae</taxon>
        <taxon>Solirubrobacter</taxon>
    </lineage>
</organism>
<comment type="similarity">
    <text evidence="1">Belongs to the prokaryotic/mitochondrial release factor family.</text>
</comment>
<dbReference type="PANTHER" id="PTHR47814:SF1">
    <property type="entry name" value="PEPTIDYL-TRNA HYDROLASE ARFB"/>
    <property type="match status" value="1"/>
</dbReference>